<dbReference type="PROSITE" id="PS00409">
    <property type="entry name" value="PROKAR_NTER_METHYL"/>
    <property type="match status" value="1"/>
</dbReference>
<dbReference type="InterPro" id="IPR045584">
    <property type="entry name" value="Pilin-like"/>
</dbReference>
<dbReference type="Proteomes" id="UP000836597">
    <property type="component" value="Chromosome"/>
</dbReference>
<keyword evidence="1" id="KW-0472">Membrane</keyword>
<keyword evidence="1" id="KW-0812">Transmembrane</keyword>
<dbReference type="Proteomes" id="UP001071230">
    <property type="component" value="Unassembled WGS sequence"/>
</dbReference>
<sequence>MQAWHGRVSTARKGETRTRDAGFTLIEIAIVLAVIGILALVTVPRYEGVVEHYRLASSAETVAASLREARQSAVEQRADVFVGLTRTGVQLLAGTDEEALSPLGADRSFQTGVYWDQAHSGGDYYHLQDIQAVAYQGIMFNWQGFVTPPPGATNESLRVVLRGGLGDSVEIRVEALTGSITVGWPLPGQG</sequence>
<dbReference type="RefSeq" id="WP_240985076.1">
    <property type="nucleotide sequence ID" value="NZ_CDGJ01000037.1"/>
</dbReference>
<evidence type="ECO:0000313" key="2">
    <source>
        <dbReference type="EMBL" id="CAA7601565.1"/>
    </source>
</evidence>
<dbReference type="AlphaFoldDB" id="A0A8S0Y339"/>
<dbReference type="EMBL" id="CDGJ01000037">
    <property type="protein sequence ID" value="CEJ07052.1"/>
    <property type="molecule type" value="Genomic_DNA"/>
</dbReference>
<dbReference type="SUPFAM" id="SSF54523">
    <property type="entry name" value="Pili subunits"/>
    <property type="match status" value="1"/>
</dbReference>
<evidence type="ECO:0000313" key="4">
    <source>
        <dbReference type="Proteomes" id="UP001071230"/>
    </source>
</evidence>
<name>A0A8S0Y339_9FIRM</name>
<gene>
    <name evidence="3" type="ORF">DEACI_1508</name>
    <name evidence="2" type="ORF">DEACI_2232</name>
</gene>
<accession>A0A8S0Y339</accession>
<evidence type="ECO:0000313" key="3">
    <source>
        <dbReference type="EMBL" id="CEJ07052.1"/>
    </source>
</evidence>
<dbReference type="InterPro" id="IPR012902">
    <property type="entry name" value="N_methyl_site"/>
</dbReference>
<proteinExistence type="predicted"/>
<feature type="transmembrane region" description="Helical" evidence="1">
    <location>
        <begin position="21"/>
        <end position="41"/>
    </location>
</feature>
<dbReference type="NCBIfam" id="TIGR02532">
    <property type="entry name" value="IV_pilin_GFxxxE"/>
    <property type="match status" value="1"/>
</dbReference>
<reference evidence="3" key="1">
    <citation type="submission" date="2014-11" db="EMBL/GenBank/DDBJ databases">
        <authorList>
            <person name="Hornung B.V."/>
        </authorList>
    </citation>
    <scope>NUCLEOTIDE SEQUENCE</scope>
    <source>
        <strain evidence="3">INE</strain>
    </source>
</reference>
<dbReference type="EMBL" id="LR746496">
    <property type="protein sequence ID" value="CAA7601565.1"/>
    <property type="molecule type" value="Genomic_DNA"/>
</dbReference>
<organism evidence="2">
    <name type="scientific">Acididesulfobacillus acetoxydans</name>
    <dbReference type="NCBI Taxonomy" id="1561005"/>
    <lineage>
        <taxon>Bacteria</taxon>
        <taxon>Bacillati</taxon>
        <taxon>Bacillota</taxon>
        <taxon>Clostridia</taxon>
        <taxon>Eubacteriales</taxon>
        <taxon>Peptococcaceae</taxon>
        <taxon>Acididesulfobacillus</taxon>
    </lineage>
</organism>
<keyword evidence="1" id="KW-1133">Transmembrane helix</keyword>
<evidence type="ECO:0000256" key="1">
    <source>
        <dbReference type="SAM" id="Phobius"/>
    </source>
</evidence>
<dbReference type="Pfam" id="PF07963">
    <property type="entry name" value="N_methyl"/>
    <property type="match status" value="1"/>
</dbReference>
<dbReference type="KEGG" id="aacx:DEACI_2232"/>
<protein>
    <submittedName>
        <fullName evidence="3">IV_pilin_GFxxxE: prepilin-type N-terminal cleavage/methylation domain</fullName>
    </submittedName>
    <submittedName>
        <fullName evidence="2">Prepilin-type N-terminal cleavage/methylation domain protein</fullName>
    </submittedName>
</protein>
<reference evidence="2" key="2">
    <citation type="submission" date="2020-01" db="EMBL/GenBank/DDBJ databases">
        <authorList>
            <person name="Hornung B."/>
        </authorList>
    </citation>
    <scope>NUCLEOTIDE SEQUENCE</scope>
    <source>
        <strain evidence="2">PacBioINE</strain>
    </source>
</reference>
<dbReference type="Gene3D" id="3.30.700.10">
    <property type="entry name" value="Glycoprotein, Type 4 Pilin"/>
    <property type="match status" value="1"/>
</dbReference>
<keyword evidence="4" id="KW-1185">Reference proteome</keyword>